<protein>
    <submittedName>
        <fullName evidence="1">Uncharacterized protein</fullName>
    </submittedName>
</protein>
<evidence type="ECO:0000313" key="1">
    <source>
        <dbReference type="EMBL" id="GBL85519.1"/>
    </source>
</evidence>
<dbReference type="Proteomes" id="UP000499080">
    <property type="component" value="Unassembled WGS sequence"/>
</dbReference>
<name>A0A4Y2B239_ARAVE</name>
<dbReference type="AlphaFoldDB" id="A0A4Y2B239"/>
<organism evidence="1 2">
    <name type="scientific">Araneus ventricosus</name>
    <name type="common">Orbweaver spider</name>
    <name type="synonym">Epeira ventricosa</name>
    <dbReference type="NCBI Taxonomy" id="182803"/>
    <lineage>
        <taxon>Eukaryota</taxon>
        <taxon>Metazoa</taxon>
        <taxon>Ecdysozoa</taxon>
        <taxon>Arthropoda</taxon>
        <taxon>Chelicerata</taxon>
        <taxon>Arachnida</taxon>
        <taxon>Araneae</taxon>
        <taxon>Araneomorphae</taxon>
        <taxon>Entelegynae</taxon>
        <taxon>Araneoidea</taxon>
        <taxon>Araneidae</taxon>
        <taxon>Araneus</taxon>
    </lineage>
</organism>
<gene>
    <name evidence="1" type="ORF">AVEN_34678_1</name>
</gene>
<comment type="caution">
    <text evidence="1">The sequence shown here is derived from an EMBL/GenBank/DDBJ whole genome shotgun (WGS) entry which is preliminary data.</text>
</comment>
<evidence type="ECO:0000313" key="2">
    <source>
        <dbReference type="Proteomes" id="UP000499080"/>
    </source>
</evidence>
<accession>A0A4Y2B239</accession>
<sequence length="188" mass="21763">MKPRHVKCLAHFGDPPEGSIDVRESVYMYIYKEKIVREHLTGPQHYPDNGLVSGTRGEVSRNQEEELSLSSTRLMHSMELVQVENIKSERIPSNEVTSICRKTRGQLKNGHHVNSDTGYHRLRPNPSRRRYVSSLVHDNSNPHHYYSCTVAITFPLQRSENPLTYLANSHPRTRGALWWGKIRENKHN</sequence>
<reference evidence="1 2" key="1">
    <citation type="journal article" date="2019" name="Sci. Rep.">
        <title>Orb-weaving spider Araneus ventricosus genome elucidates the spidroin gene catalogue.</title>
        <authorList>
            <person name="Kono N."/>
            <person name="Nakamura H."/>
            <person name="Ohtoshi R."/>
            <person name="Moran D.A.P."/>
            <person name="Shinohara A."/>
            <person name="Yoshida Y."/>
            <person name="Fujiwara M."/>
            <person name="Mori M."/>
            <person name="Tomita M."/>
            <person name="Arakawa K."/>
        </authorList>
    </citation>
    <scope>NUCLEOTIDE SEQUENCE [LARGE SCALE GENOMIC DNA]</scope>
</reference>
<dbReference type="EMBL" id="BGPR01000043">
    <property type="protein sequence ID" value="GBL85519.1"/>
    <property type="molecule type" value="Genomic_DNA"/>
</dbReference>
<keyword evidence="2" id="KW-1185">Reference proteome</keyword>
<proteinExistence type="predicted"/>